<evidence type="ECO:0000256" key="2">
    <source>
        <dbReference type="ARBA" id="ARBA00022679"/>
    </source>
</evidence>
<evidence type="ECO:0000256" key="5">
    <source>
        <dbReference type="ARBA" id="ARBA00022837"/>
    </source>
</evidence>
<dbReference type="InterPro" id="IPR011992">
    <property type="entry name" value="EF-hand-dom_pair"/>
</dbReference>
<dbReference type="OrthoDB" id="40902at2759"/>
<dbReference type="Gene3D" id="1.10.510.10">
    <property type="entry name" value="Transferase(Phosphotransferase) domain 1"/>
    <property type="match status" value="1"/>
</dbReference>
<dbReference type="GO" id="GO:0005509">
    <property type="term" value="F:calcium ion binding"/>
    <property type="evidence" value="ECO:0007669"/>
    <property type="project" value="InterPro"/>
</dbReference>
<evidence type="ECO:0000256" key="7">
    <source>
        <dbReference type="ARBA" id="ARBA00058225"/>
    </source>
</evidence>
<dbReference type="SMART" id="SM00054">
    <property type="entry name" value="EFh"/>
    <property type="match status" value="3"/>
</dbReference>
<dbReference type="SMART" id="SM00220">
    <property type="entry name" value="S_TKc"/>
    <property type="match status" value="1"/>
</dbReference>
<dbReference type="Pfam" id="PF13499">
    <property type="entry name" value="EF-hand_7"/>
    <property type="match status" value="1"/>
</dbReference>
<feature type="domain" description="EF-hand" evidence="10">
    <location>
        <begin position="388"/>
        <end position="423"/>
    </location>
</feature>
<dbReference type="FunFam" id="1.10.510.10:FF:000571">
    <property type="entry name" value="Maternal embryonic leucine zipper kinase"/>
    <property type="match status" value="1"/>
</dbReference>
<evidence type="ECO:0000259" key="10">
    <source>
        <dbReference type="PROSITE" id="PS50222"/>
    </source>
</evidence>
<gene>
    <name evidence="11" type="ORF">CBR_g24281</name>
</gene>
<keyword evidence="3 8" id="KW-0547">Nucleotide-binding</keyword>
<sequence length="786" mass="87856">MGNTVGSPGALGNGMSLLDILAEDATGLTSPSITSSPRAALHGIGTTRSFQTRLSSKSLHAGDCSFRSLANVVGPAIPKPFACDVNSRYRRERRIGIGQYGVIYLCEDLETKEKVACKTIYRRKLLVESDYEDLKREVAVMWKLNGHSNIVALKAVYEDPQAVHLIIEYCEGGDLFELIEEQNNKAMKEADAARIFIKIVEVIRHCHANGVMHRDLKPENIFLRRKDVAKVGDFGLSVFFTPGERFHERVGTPFYVAPEVLKKDYGPEVDIWSAGVILYVLLCGAPPFAGENYEEMEEALKTPYINFERQPWAKVSQTAKKLIRKMLEPDPALRCTADQVLEHPWFSEALTPAPGVGIALPKRARPYCMMSELKKKALKVIAEKITEEDLRSLGDVLHVMDADNDGLITFDELKEGFKNIDVEISETAVRELLEAADAEGKGGINYKEFVAATMDLHAIEGGKYLQDAFKQLEWEESGFINIMEMEEVMNSCSEESFLEHTLEESEKSKAQQLDAKDGRLAYDDFVKVISGPGWRRQQDRASHRERLLGLSSSPVEKVLQIPLTGLPSSGISALPSPASQCKEAAPTGNVDDALPQTHLRIRVPPRTSRLMPDHPAAPEEEQAPQFHLRPLTSPWRRREDEDQWDPFRCSSAKAERVCSQLDDDFLQEAQRLSCPPAAAIRLRTMPMRKRVPEGDQWDPFGCARSPAGSGSPFALRWTNSPKSAKSVGASESWRDREFPCAKDWDAGTPRKREWDGTPRCGEGAINIMTPRYDTPRYYVPAVYTVS</sequence>
<comment type="caution">
    <text evidence="11">The sequence shown here is derived from an EMBL/GenBank/DDBJ whole genome shotgun (WGS) entry which is preliminary data.</text>
</comment>
<evidence type="ECO:0000313" key="11">
    <source>
        <dbReference type="EMBL" id="GBG58929.1"/>
    </source>
</evidence>
<dbReference type="CDD" id="cd00051">
    <property type="entry name" value="EFh"/>
    <property type="match status" value="1"/>
</dbReference>
<evidence type="ECO:0000256" key="6">
    <source>
        <dbReference type="ARBA" id="ARBA00022840"/>
    </source>
</evidence>
<dbReference type="Pfam" id="PF00069">
    <property type="entry name" value="Pkinase"/>
    <property type="match status" value="1"/>
</dbReference>
<name>A0A388JM88_CHABU</name>
<keyword evidence="2" id="KW-0808">Transferase</keyword>
<dbReference type="AlphaFoldDB" id="A0A388JM88"/>
<dbReference type="CDD" id="cd05117">
    <property type="entry name" value="STKc_CAMK"/>
    <property type="match status" value="1"/>
</dbReference>
<dbReference type="Gene3D" id="1.10.238.10">
    <property type="entry name" value="EF-hand"/>
    <property type="match status" value="2"/>
</dbReference>
<evidence type="ECO:0000256" key="1">
    <source>
        <dbReference type="ARBA" id="ARBA00022527"/>
    </source>
</evidence>
<feature type="binding site" evidence="8">
    <location>
        <position position="118"/>
    </location>
    <ligand>
        <name>ATP</name>
        <dbReference type="ChEBI" id="CHEBI:30616"/>
    </ligand>
</feature>
<dbReference type="PROSITE" id="PS00107">
    <property type="entry name" value="PROTEIN_KINASE_ATP"/>
    <property type="match status" value="1"/>
</dbReference>
<dbReference type="PROSITE" id="PS50011">
    <property type="entry name" value="PROTEIN_KINASE_DOM"/>
    <property type="match status" value="1"/>
</dbReference>
<feature type="domain" description="Protein kinase" evidence="9">
    <location>
        <begin position="89"/>
        <end position="346"/>
    </location>
</feature>
<dbReference type="GO" id="GO:0005524">
    <property type="term" value="F:ATP binding"/>
    <property type="evidence" value="ECO:0007669"/>
    <property type="project" value="UniProtKB-UniRule"/>
</dbReference>
<dbReference type="PROSITE" id="PS00108">
    <property type="entry name" value="PROTEIN_KINASE_ST"/>
    <property type="match status" value="1"/>
</dbReference>
<organism evidence="11 12">
    <name type="scientific">Chara braunii</name>
    <name type="common">Braun's stonewort</name>
    <dbReference type="NCBI Taxonomy" id="69332"/>
    <lineage>
        <taxon>Eukaryota</taxon>
        <taxon>Viridiplantae</taxon>
        <taxon>Streptophyta</taxon>
        <taxon>Charophyceae</taxon>
        <taxon>Charales</taxon>
        <taxon>Characeae</taxon>
        <taxon>Chara</taxon>
    </lineage>
</organism>
<dbReference type="InterPro" id="IPR002048">
    <property type="entry name" value="EF_hand_dom"/>
</dbReference>
<dbReference type="Gramene" id="GBG58929">
    <property type="protein sequence ID" value="GBG58929"/>
    <property type="gene ID" value="CBR_g24281"/>
</dbReference>
<evidence type="ECO:0000256" key="4">
    <source>
        <dbReference type="ARBA" id="ARBA00022777"/>
    </source>
</evidence>
<dbReference type="Proteomes" id="UP000265515">
    <property type="component" value="Unassembled WGS sequence"/>
</dbReference>
<evidence type="ECO:0000259" key="9">
    <source>
        <dbReference type="PROSITE" id="PS50011"/>
    </source>
</evidence>
<dbReference type="PROSITE" id="PS00018">
    <property type="entry name" value="EF_HAND_1"/>
    <property type="match status" value="1"/>
</dbReference>
<dbReference type="FunFam" id="3.30.200.20:FF:000042">
    <property type="entry name" value="Aurora kinase A"/>
    <property type="match status" value="1"/>
</dbReference>
<keyword evidence="12" id="KW-1185">Reference proteome</keyword>
<dbReference type="SUPFAM" id="SSF47473">
    <property type="entry name" value="EF-hand"/>
    <property type="match status" value="1"/>
</dbReference>
<dbReference type="PANTHER" id="PTHR24349">
    <property type="entry name" value="SERINE/THREONINE-PROTEIN KINASE"/>
    <property type="match status" value="1"/>
</dbReference>
<dbReference type="Gene3D" id="3.30.200.20">
    <property type="entry name" value="Phosphorylase Kinase, domain 1"/>
    <property type="match status" value="1"/>
</dbReference>
<dbReference type="InterPro" id="IPR018247">
    <property type="entry name" value="EF_Hand_1_Ca_BS"/>
</dbReference>
<dbReference type="InterPro" id="IPR050205">
    <property type="entry name" value="CDPK_Ser/Thr_kinases"/>
</dbReference>
<reference evidence="11 12" key="1">
    <citation type="journal article" date="2018" name="Cell">
        <title>The Chara Genome: Secondary Complexity and Implications for Plant Terrestrialization.</title>
        <authorList>
            <person name="Nishiyama T."/>
            <person name="Sakayama H."/>
            <person name="Vries J.D."/>
            <person name="Buschmann H."/>
            <person name="Saint-Marcoux D."/>
            <person name="Ullrich K.K."/>
            <person name="Haas F.B."/>
            <person name="Vanderstraeten L."/>
            <person name="Becker D."/>
            <person name="Lang D."/>
            <person name="Vosolsobe S."/>
            <person name="Rombauts S."/>
            <person name="Wilhelmsson P.K.I."/>
            <person name="Janitza P."/>
            <person name="Kern R."/>
            <person name="Heyl A."/>
            <person name="Rumpler F."/>
            <person name="Villalobos L.I.A.C."/>
            <person name="Clay J.M."/>
            <person name="Skokan R."/>
            <person name="Toyoda A."/>
            <person name="Suzuki Y."/>
            <person name="Kagoshima H."/>
            <person name="Schijlen E."/>
            <person name="Tajeshwar N."/>
            <person name="Catarino B."/>
            <person name="Hetherington A.J."/>
            <person name="Saltykova A."/>
            <person name="Bonnot C."/>
            <person name="Breuninger H."/>
            <person name="Symeonidi A."/>
            <person name="Radhakrishnan G.V."/>
            <person name="Van Nieuwerburgh F."/>
            <person name="Deforce D."/>
            <person name="Chang C."/>
            <person name="Karol K.G."/>
            <person name="Hedrich R."/>
            <person name="Ulvskov P."/>
            <person name="Glockner G."/>
            <person name="Delwiche C.F."/>
            <person name="Petrasek J."/>
            <person name="Van de Peer Y."/>
            <person name="Friml J."/>
            <person name="Beilby M."/>
            <person name="Dolan L."/>
            <person name="Kohara Y."/>
            <person name="Sugano S."/>
            <person name="Fujiyama A."/>
            <person name="Delaux P.-M."/>
            <person name="Quint M."/>
            <person name="TheiBen G."/>
            <person name="Hagemann M."/>
            <person name="Harholt J."/>
            <person name="Dunand C."/>
            <person name="Zachgo S."/>
            <person name="Langdale J."/>
            <person name="Maumus F."/>
            <person name="Straeten D.V.D."/>
            <person name="Gould S.B."/>
            <person name="Rensing S.A."/>
        </authorList>
    </citation>
    <scope>NUCLEOTIDE SEQUENCE [LARGE SCALE GENOMIC DNA]</scope>
    <source>
        <strain evidence="11 12">S276</strain>
    </source>
</reference>
<proteinExistence type="predicted"/>
<keyword evidence="1" id="KW-0723">Serine/threonine-protein kinase</keyword>
<dbReference type="SUPFAM" id="SSF56112">
    <property type="entry name" value="Protein kinase-like (PK-like)"/>
    <property type="match status" value="1"/>
</dbReference>
<dbReference type="InterPro" id="IPR000719">
    <property type="entry name" value="Prot_kinase_dom"/>
</dbReference>
<feature type="domain" description="EF-hand" evidence="10">
    <location>
        <begin position="424"/>
        <end position="459"/>
    </location>
</feature>
<dbReference type="PROSITE" id="PS50222">
    <property type="entry name" value="EF_HAND_2"/>
    <property type="match status" value="2"/>
</dbReference>
<protein>
    <recommendedName>
        <fullName evidence="13">Calcium-dependent protein kinase</fullName>
    </recommendedName>
</protein>
<accession>A0A388JM88</accession>
<comment type="function">
    <text evidence="7">CIPK serine-threonine protein kinases interact with CBL proteins. Binding of a CBL protein to the regulatory NAF domain of CIPK protein lead to the activation of the kinase in a calcium-dependent manner.</text>
</comment>
<keyword evidence="6 8" id="KW-0067">ATP-binding</keyword>
<keyword evidence="4" id="KW-0418">Kinase</keyword>
<evidence type="ECO:0000256" key="3">
    <source>
        <dbReference type="ARBA" id="ARBA00022741"/>
    </source>
</evidence>
<evidence type="ECO:0008006" key="13">
    <source>
        <dbReference type="Google" id="ProtNLM"/>
    </source>
</evidence>
<evidence type="ECO:0000313" key="12">
    <source>
        <dbReference type="Proteomes" id="UP000265515"/>
    </source>
</evidence>
<evidence type="ECO:0000256" key="8">
    <source>
        <dbReference type="PROSITE-ProRule" id="PRU10141"/>
    </source>
</evidence>
<dbReference type="STRING" id="69332.A0A388JM88"/>
<dbReference type="GO" id="GO:0004674">
    <property type="term" value="F:protein serine/threonine kinase activity"/>
    <property type="evidence" value="ECO:0007669"/>
    <property type="project" value="UniProtKB-KW"/>
</dbReference>
<dbReference type="EMBL" id="BFEA01000002">
    <property type="protein sequence ID" value="GBG58929.1"/>
    <property type="molecule type" value="Genomic_DNA"/>
</dbReference>
<dbReference type="InterPro" id="IPR017441">
    <property type="entry name" value="Protein_kinase_ATP_BS"/>
</dbReference>
<dbReference type="InterPro" id="IPR011009">
    <property type="entry name" value="Kinase-like_dom_sf"/>
</dbReference>
<dbReference type="InterPro" id="IPR008271">
    <property type="entry name" value="Ser/Thr_kinase_AS"/>
</dbReference>
<keyword evidence="5" id="KW-0106">Calcium</keyword>